<organism evidence="2">
    <name type="scientific">Aerophobetes bacterium</name>
    <dbReference type="NCBI Taxonomy" id="2030807"/>
    <lineage>
        <taxon>Bacteria</taxon>
        <taxon>Candidatus Aerophobota</taxon>
    </lineage>
</organism>
<sequence length="135" mass="15837">MAGFEELGKKLDKLRGEIKTGAQDGIERTAKEAKDWRKKLDGLGKVIRKTTQEGVEWFSKETKEFGEVNRLRLQIRRVEKDMNDLFEQTGRKAYELHLQKKIGNIQLKSLGARITRLRKEIETKKKRIQNLKKRS</sequence>
<reference evidence="2" key="1">
    <citation type="journal article" date="2020" name="mSystems">
        <title>Genome- and Community-Level Interaction Insights into Carbon Utilization and Element Cycling Functions of Hydrothermarchaeota in Hydrothermal Sediment.</title>
        <authorList>
            <person name="Zhou Z."/>
            <person name="Liu Y."/>
            <person name="Xu W."/>
            <person name="Pan J."/>
            <person name="Luo Z.H."/>
            <person name="Li M."/>
        </authorList>
    </citation>
    <scope>NUCLEOTIDE SEQUENCE [LARGE SCALE GENOMIC DNA]</scope>
    <source>
        <strain evidence="2">HyVt-329</strain>
    </source>
</reference>
<comment type="caution">
    <text evidence="2">The sequence shown here is derived from an EMBL/GenBank/DDBJ whole genome shotgun (WGS) entry which is preliminary data.</text>
</comment>
<evidence type="ECO:0000256" key="1">
    <source>
        <dbReference type="SAM" id="Coils"/>
    </source>
</evidence>
<dbReference type="Proteomes" id="UP000885667">
    <property type="component" value="Unassembled WGS sequence"/>
</dbReference>
<accession>A0A7C1QWV0</accession>
<keyword evidence="1" id="KW-0175">Coiled coil</keyword>
<feature type="coiled-coil region" evidence="1">
    <location>
        <begin position="68"/>
        <end position="134"/>
    </location>
</feature>
<proteinExistence type="predicted"/>
<gene>
    <name evidence="2" type="ORF">ENH69_00905</name>
</gene>
<protein>
    <submittedName>
        <fullName evidence="2">Uncharacterized protein</fullName>
    </submittedName>
</protein>
<name>A0A7C1QWV0_UNCAE</name>
<dbReference type="AlphaFoldDB" id="A0A7C1QWV0"/>
<evidence type="ECO:0000313" key="2">
    <source>
        <dbReference type="EMBL" id="HDZ49760.1"/>
    </source>
</evidence>
<dbReference type="EMBL" id="DRFT01000063">
    <property type="protein sequence ID" value="HDZ49760.1"/>
    <property type="molecule type" value="Genomic_DNA"/>
</dbReference>